<dbReference type="RefSeq" id="WP_115850384.1">
    <property type="nucleotide sequence ID" value="NZ_QTUC01000001.1"/>
</dbReference>
<protein>
    <submittedName>
        <fullName evidence="4">Uncharacterized protein YndB with AHSA1/START domain</fullName>
    </submittedName>
</protein>
<dbReference type="OrthoDB" id="8117292at2"/>
<proteinExistence type="inferred from homology"/>
<reference evidence="4 5" key="1">
    <citation type="submission" date="2018-08" db="EMBL/GenBank/DDBJ databases">
        <title>Sequencing the genomes of 1000 actinobacteria strains.</title>
        <authorList>
            <person name="Klenk H.-P."/>
        </authorList>
    </citation>
    <scope>NUCLEOTIDE SEQUENCE [LARGE SCALE GENOMIC DNA]</scope>
    <source>
        <strain evidence="4 5">DSM 22891</strain>
    </source>
</reference>
<feature type="compositionally biased region" description="Basic and acidic residues" evidence="2">
    <location>
        <begin position="220"/>
        <end position="231"/>
    </location>
</feature>
<comment type="similarity">
    <text evidence="1">Belongs to the AHA1 family.</text>
</comment>
<evidence type="ECO:0000313" key="5">
    <source>
        <dbReference type="Proteomes" id="UP000256485"/>
    </source>
</evidence>
<dbReference type="Proteomes" id="UP000256485">
    <property type="component" value="Unassembled WGS sequence"/>
</dbReference>
<comment type="caution">
    <text evidence="4">The sequence shown here is derived from an EMBL/GenBank/DDBJ whole genome shotgun (WGS) entry which is preliminary data.</text>
</comment>
<dbReference type="Gene3D" id="3.30.530.20">
    <property type="match status" value="1"/>
</dbReference>
<name>A0A3D9VCL6_THECX</name>
<dbReference type="InterPro" id="IPR013538">
    <property type="entry name" value="ASHA1/2-like_C"/>
</dbReference>
<evidence type="ECO:0000256" key="1">
    <source>
        <dbReference type="ARBA" id="ARBA00006817"/>
    </source>
</evidence>
<evidence type="ECO:0000313" key="4">
    <source>
        <dbReference type="EMBL" id="REF36815.1"/>
    </source>
</evidence>
<dbReference type="AlphaFoldDB" id="A0A3D9VCL6"/>
<organism evidence="4 5">
    <name type="scientific">Thermasporomyces composti</name>
    <dbReference type="NCBI Taxonomy" id="696763"/>
    <lineage>
        <taxon>Bacteria</taxon>
        <taxon>Bacillati</taxon>
        <taxon>Actinomycetota</taxon>
        <taxon>Actinomycetes</taxon>
        <taxon>Propionibacteriales</taxon>
        <taxon>Nocardioidaceae</taxon>
        <taxon>Thermasporomyces</taxon>
    </lineage>
</organism>
<dbReference type="CDD" id="cd08899">
    <property type="entry name" value="SRPBCC_CalC_Aha1-like_6"/>
    <property type="match status" value="1"/>
</dbReference>
<feature type="domain" description="Activator of Hsp90 ATPase homologue 1/2-like C-terminal" evidence="3">
    <location>
        <begin position="36"/>
        <end position="141"/>
    </location>
</feature>
<evidence type="ECO:0000259" key="3">
    <source>
        <dbReference type="Pfam" id="PF08327"/>
    </source>
</evidence>
<dbReference type="EMBL" id="QTUC01000001">
    <property type="protein sequence ID" value="REF36815.1"/>
    <property type="molecule type" value="Genomic_DNA"/>
</dbReference>
<dbReference type="SUPFAM" id="SSF55961">
    <property type="entry name" value="Bet v1-like"/>
    <property type="match status" value="1"/>
</dbReference>
<gene>
    <name evidence="4" type="ORF">DFJ64_2247</name>
</gene>
<feature type="region of interest" description="Disordered" evidence="2">
    <location>
        <begin position="204"/>
        <end position="231"/>
    </location>
</feature>
<dbReference type="InterPro" id="IPR023393">
    <property type="entry name" value="START-like_dom_sf"/>
</dbReference>
<evidence type="ECO:0000256" key="2">
    <source>
        <dbReference type="SAM" id="MobiDB-lite"/>
    </source>
</evidence>
<dbReference type="Pfam" id="PF08327">
    <property type="entry name" value="AHSA1"/>
    <property type="match status" value="1"/>
</dbReference>
<accession>A0A3D9VCL6</accession>
<keyword evidence="5" id="KW-1185">Reference proteome</keyword>
<sequence>MLDDITRQIGAVRRQVVHPEYEGKPAQAIIATQTYDAAIEDVWDACTNPDRIPRWFMPVSGDLRLGGRYQLEGNAGGEIVACEPPRHLKVTWEYDNKVSWVEVRLSEEPDGRTTLELQHIAHADPTWEQYGPGAVGVGWDLALVGLFLHLSTGASIDPAEGMAWAGSEQGKEFIAQSSQAWCAANIAAGEDEVVATTAARRTTAFYTGAEPEPGSASEADAGRSDETSEAR</sequence>